<evidence type="ECO:0000313" key="12">
    <source>
        <dbReference type="Proteomes" id="UP000270112"/>
    </source>
</evidence>
<keyword evidence="5" id="KW-0408">Iron</keyword>
<dbReference type="Pfam" id="PF04879">
    <property type="entry name" value="Molybdop_Fe4S4"/>
    <property type="match status" value="1"/>
</dbReference>
<dbReference type="Gene3D" id="2.40.40.20">
    <property type="match status" value="1"/>
</dbReference>
<dbReference type="PANTHER" id="PTHR43742">
    <property type="entry name" value="TRIMETHYLAMINE-N-OXIDE REDUCTASE"/>
    <property type="match status" value="1"/>
</dbReference>
<keyword evidence="3 7" id="KW-0732">Signal</keyword>
<evidence type="ECO:0000256" key="6">
    <source>
        <dbReference type="ARBA" id="ARBA00023014"/>
    </source>
</evidence>
<name>A0A3N0IR84_9ACTN</name>
<dbReference type="InterPro" id="IPR006656">
    <property type="entry name" value="Mopterin_OxRdtase"/>
</dbReference>
<dbReference type="InterPro" id="IPR006657">
    <property type="entry name" value="MoPterin_dinucl-bd_dom"/>
</dbReference>
<reference evidence="9 11" key="1">
    <citation type="journal article" date="2018" name="Elife">
        <title>Discovery and characterization of a prevalent human gut bacterial enzyme sufficient for the inactivation of a family of plant toxins.</title>
        <authorList>
            <person name="Koppel N."/>
            <person name="Bisanz J.E."/>
            <person name="Pandelia M.E."/>
            <person name="Turnbaugh P.J."/>
            <person name="Balskus E.P."/>
        </authorList>
    </citation>
    <scope>NUCLEOTIDE SEQUENCE [LARGE SCALE GENOMIC DNA]</scope>
    <source>
        <strain evidence="9 11">DSM 16107</strain>
    </source>
</reference>
<evidence type="ECO:0000256" key="1">
    <source>
        <dbReference type="ARBA" id="ARBA00010312"/>
    </source>
</evidence>
<dbReference type="SMART" id="SM00926">
    <property type="entry name" value="Molybdop_Fe4S4"/>
    <property type="match status" value="1"/>
</dbReference>
<dbReference type="Proteomes" id="UP000253817">
    <property type="component" value="Unassembled WGS sequence"/>
</dbReference>
<evidence type="ECO:0000256" key="7">
    <source>
        <dbReference type="SAM" id="SignalP"/>
    </source>
</evidence>
<dbReference type="GO" id="GO:0043546">
    <property type="term" value="F:molybdopterin cofactor binding"/>
    <property type="evidence" value="ECO:0007669"/>
    <property type="project" value="InterPro"/>
</dbReference>
<evidence type="ECO:0000313" key="11">
    <source>
        <dbReference type="Proteomes" id="UP000253817"/>
    </source>
</evidence>
<sequence>MGKLNLTRRAFTKLTAVTGAALACAASVAPQAALAEDADASSRGGEIKRVRTCCRGCGKMECGVWVTVQDGRAVKVEGDQSSFQSSGNCCGKSQSSIQAAYHPDRIYHPMKRTNPKGEDPGWVRITWDEAMQTIGEKFQEIIDRYGGQSIFNMAGTSRQWVYGPYAFYKWLFETPNAHVASEICKGPRRLMGWISSVDGAPWMALRDGPRVYVQWGTAPENSNYDDSCRNLVDKMTEADVHICIDPRLSGSGKEADYWLNLKPGTDGALALCWQHIIIKNDLVDWEFVKRWTDASLLVVEDMEPTGGRYIDLSSPVQVPPLEDLIGTKLKTRLLKESDLKEGGSPHKFYAWNKNANDGAGGLVYWDADVTQWEGCNHVAPTRDQMEVVYQGTSQEGYLPPLSFWELEEAGIDFDLQGTHEIELADGTKHVAKPVWAYLEESVKDCTPEWCQEKTGLDPSLVEEACLVWATRPAGQTYGNGGIHLNLAPDQVGNCAQTVRAVLHLSYMTGNFDGPAGNRGLTRTPVDEQATAAPGSNMPQEVKWTLKGMEAITGEPQCPPFYLPDVKLEPTNIPDRREVLGNMVGGDKFPILPYYNEWADATCLWEACITGDPYPLKGGINESGSFMNMSNATLAWEALSKLDFWVDINMFHHPGTEMADILLPCQHWTELNNIRVSQGASGGIGLTQRAIEPPADTKFDYDINRLIFEAIEKQGNPNGTWTNIKGDAPGAYHHDDRLEDWFQAHNEKSGFSTPYPGCKWEHFEDFKKDFQENGWINAKEIEPDRWGTYRRFETGWMRMGKDACTAAPWSVDEAGQPVNNFGCPTPNALVEFWSMAFETYCIDMANEFEPGKFDPIKEMMPNYEPPSSSADGGEIDLNEYPIILTTGRRIPVYFHSEHRQLPWCRELWPAPRLEINPDDAAELGLEQGDWAWIETEWGKVRQCVDLYYGIAKGWANAEHAWWFPELPAPTHGCMLSNIECIWDPHGQDKFISSHHMRGVPVKIYKATPENCPDGKVVPCAPEDGTEIIYDASDPRLKEWLPNYEIREEA</sequence>
<dbReference type="GO" id="GO:0046872">
    <property type="term" value="F:metal ion binding"/>
    <property type="evidence" value="ECO:0007669"/>
    <property type="project" value="UniProtKB-KW"/>
</dbReference>
<evidence type="ECO:0000256" key="2">
    <source>
        <dbReference type="ARBA" id="ARBA00022723"/>
    </source>
</evidence>
<evidence type="ECO:0000256" key="5">
    <source>
        <dbReference type="ARBA" id="ARBA00023004"/>
    </source>
</evidence>
<keyword evidence="6" id="KW-0411">Iron-sulfur</keyword>
<dbReference type="PANTHER" id="PTHR43742:SF6">
    <property type="entry name" value="OXIDOREDUCTASE YYAE-RELATED"/>
    <property type="match status" value="1"/>
</dbReference>
<organism evidence="10 12">
    <name type="scientific">Eggerthella sinensis</name>
    <dbReference type="NCBI Taxonomy" id="242230"/>
    <lineage>
        <taxon>Bacteria</taxon>
        <taxon>Bacillati</taxon>
        <taxon>Actinomycetota</taxon>
        <taxon>Coriobacteriia</taxon>
        <taxon>Eggerthellales</taxon>
        <taxon>Eggerthellaceae</taxon>
        <taxon>Eggerthella</taxon>
    </lineage>
</organism>
<dbReference type="SUPFAM" id="SSF53706">
    <property type="entry name" value="Formate dehydrogenase/DMSO reductase, domains 1-3"/>
    <property type="match status" value="1"/>
</dbReference>
<evidence type="ECO:0000259" key="8">
    <source>
        <dbReference type="PROSITE" id="PS51669"/>
    </source>
</evidence>
<dbReference type="PROSITE" id="PS51318">
    <property type="entry name" value="TAT"/>
    <property type="match status" value="1"/>
</dbReference>
<keyword evidence="2" id="KW-0479">Metal-binding</keyword>
<dbReference type="Proteomes" id="UP000270112">
    <property type="component" value="Unassembled WGS sequence"/>
</dbReference>
<dbReference type="PROSITE" id="PS51669">
    <property type="entry name" value="4FE4S_MOW_BIS_MGD"/>
    <property type="match status" value="1"/>
</dbReference>
<dbReference type="Pfam" id="PF01568">
    <property type="entry name" value="Molydop_binding"/>
    <property type="match status" value="1"/>
</dbReference>
<dbReference type="InterPro" id="IPR009010">
    <property type="entry name" value="Asp_de-COase-like_dom_sf"/>
</dbReference>
<feature type="domain" description="4Fe-4S Mo/W bis-MGD-type" evidence="8">
    <location>
        <begin position="47"/>
        <end position="104"/>
    </location>
</feature>
<proteinExistence type="inferred from homology"/>
<gene>
    <name evidence="9" type="ORF">C1876_14905</name>
    <name evidence="10" type="ORF">DMP09_16940</name>
</gene>
<evidence type="ECO:0000313" key="9">
    <source>
        <dbReference type="EMBL" id="RDB66026.1"/>
    </source>
</evidence>
<dbReference type="AlphaFoldDB" id="A0A3N0IR84"/>
<dbReference type="EMBL" id="QICC01000134">
    <property type="protein sequence ID" value="RNM39186.1"/>
    <property type="molecule type" value="Genomic_DNA"/>
</dbReference>
<dbReference type="InterPro" id="IPR050612">
    <property type="entry name" value="Prok_Mopterin_Oxidored"/>
</dbReference>
<reference evidence="12" key="2">
    <citation type="submission" date="2018-05" db="EMBL/GenBank/DDBJ databases">
        <title>Genome Sequencing of selected type strains of the family Eggerthellaceae.</title>
        <authorList>
            <person name="Danylec N."/>
            <person name="Stoll D.A."/>
            <person name="Doetsch A."/>
            <person name="Huch M."/>
        </authorList>
    </citation>
    <scope>NUCLEOTIDE SEQUENCE [LARGE SCALE GENOMIC DNA]</scope>
    <source>
        <strain evidence="12">DSM 16107</strain>
    </source>
</reference>
<dbReference type="RefSeq" id="WP_114547514.1">
    <property type="nucleotide sequence ID" value="NZ_CATYLB010000015.1"/>
</dbReference>
<evidence type="ECO:0000313" key="10">
    <source>
        <dbReference type="EMBL" id="RNM39186.1"/>
    </source>
</evidence>
<comment type="similarity">
    <text evidence="1">Belongs to the prokaryotic molybdopterin-containing oxidoreductase family.</text>
</comment>
<feature type="chain" id="PRO_5030078529" evidence="7">
    <location>
        <begin position="36"/>
        <end position="1048"/>
    </location>
</feature>
<dbReference type="GO" id="GO:0051536">
    <property type="term" value="F:iron-sulfur cluster binding"/>
    <property type="evidence" value="ECO:0007669"/>
    <property type="project" value="UniProtKB-KW"/>
</dbReference>
<feature type="signal peptide" evidence="7">
    <location>
        <begin position="1"/>
        <end position="35"/>
    </location>
</feature>
<dbReference type="CDD" id="cd02781">
    <property type="entry name" value="MopB_CT_Acetylene-hydratase"/>
    <property type="match status" value="1"/>
</dbReference>
<protein>
    <submittedName>
        <fullName evidence="10">Molybdopterin dinucleotide-binding protein</fullName>
    </submittedName>
</protein>
<dbReference type="Gene3D" id="3.40.228.10">
    <property type="entry name" value="Dimethylsulfoxide Reductase, domain 2"/>
    <property type="match status" value="2"/>
</dbReference>
<dbReference type="GO" id="GO:0016491">
    <property type="term" value="F:oxidoreductase activity"/>
    <property type="evidence" value="ECO:0007669"/>
    <property type="project" value="UniProtKB-KW"/>
</dbReference>
<dbReference type="SUPFAM" id="SSF50692">
    <property type="entry name" value="ADC-like"/>
    <property type="match status" value="1"/>
</dbReference>
<comment type="caution">
    <text evidence="10">The sequence shown here is derived from an EMBL/GenBank/DDBJ whole genome shotgun (WGS) entry which is preliminary data.</text>
</comment>
<dbReference type="EMBL" id="PPTT01000033">
    <property type="protein sequence ID" value="RDB66026.1"/>
    <property type="molecule type" value="Genomic_DNA"/>
</dbReference>
<evidence type="ECO:0000256" key="4">
    <source>
        <dbReference type="ARBA" id="ARBA00023002"/>
    </source>
</evidence>
<dbReference type="PROSITE" id="PS51257">
    <property type="entry name" value="PROKAR_LIPOPROTEIN"/>
    <property type="match status" value="1"/>
</dbReference>
<dbReference type="GO" id="GO:0018818">
    <property type="term" value="F:acetylene hydratase activity"/>
    <property type="evidence" value="ECO:0007669"/>
    <property type="project" value="InterPro"/>
</dbReference>
<dbReference type="OrthoDB" id="7376058at2"/>
<accession>A0A3N0IR84</accession>
<dbReference type="Pfam" id="PF00384">
    <property type="entry name" value="Molybdopterin"/>
    <property type="match status" value="2"/>
</dbReference>
<keyword evidence="4" id="KW-0560">Oxidoreductase</keyword>
<evidence type="ECO:0000256" key="3">
    <source>
        <dbReference type="ARBA" id="ARBA00022729"/>
    </source>
</evidence>
<dbReference type="InterPro" id="IPR006311">
    <property type="entry name" value="TAT_signal"/>
</dbReference>
<dbReference type="InterPro" id="IPR037949">
    <property type="entry name" value="MopB_CT_Acetylene-hydratase"/>
</dbReference>
<dbReference type="InterPro" id="IPR006963">
    <property type="entry name" value="Mopterin_OxRdtase_4Fe-4S_dom"/>
</dbReference>
<dbReference type="Gene3D" id="3.40.50.740">
    <property type="match status" value="2"/>
</dbReference>
<dbReference type="Gene3D" id="2.20.25.90">
    <property type="entry name" value="ADC-like domains"/>
    <property type="match status" value="1"/>
</dbReference>
<reference evidence="10" key="3">
    <citation type="journal article" date="2019" name="Microbiol. Resour. Announc.">
        <title>Draft Genome Sequences of Type Strains of Gordonibacter faecihominis, Paraeggerthella hongkongensis, Parvibacter caecicola,Slackia equolifaciens, Slackia faecicanis, and Slackia isoflavoniconvertens.</title>
        <authorList>
            <person name="Danylec N."/>
            <person name="Stoll D.A."/>
            <person name="Dotsch A."/>
            <person name="Huch M."/>
        </authorList>
    </citation>
    <scope>NUCLEOTIDE SEQUENCE</scope>
    <source>
        <strain evidence="10">DSM 16107</strain>
    </source>
</reference>
<keyword evidence="11" id="KW-1185">Reference proteome</keyword>